<dbReference type="Gene3D" id="1.10.10.10">
    <property type="entry name" value="Winged helix-like DNA-binding domain superfamily/Winged helix DNA-binding domain"/>
    <property type="match status" value="1"/>
</dbReference>
<dbReference type="OrthoDB" id="8849678at2"/>
<evidence type="ECO:0000256" key="4">
    <source>
        <dbReference type="ARBA" id="ARBA00023163"/>
    </source>
</evidence>
<dbReference type="InterPro" id="IPR000847">
    <property type="entry name" value="LysR_HTH_N"/>
</dbReference>
<evidence type="ECO:0000256" key="3">
    <source>
        <dbReference type="ARBA" id="ARBA00023125"/>
    </source>
</evidence>
<name>A0A2N5CC27_9BURK</name>
<evidence type="ECO:0000259" key="5">
    <source>
        <dbReference type="PROSITE" id="PS50931"/>
    </source>
</evidence>
<dbReference type="PROSITE" id="PS50931">
    <property type="entry name" value="HTH_LYSR"/>
    <property type="match status" value="1"/>
</dbReference>
<feature type="domain" description="HTH lysR-type" evidence="5">
    <location>
        <begin position="1"/>
        <end position="58"/>
    </location>
</feature>
<dbReference type="GO" id="GO:0009089">
    <property type="term" value="P:lysine biosynthetic process via diaminopimelate"/>
    <property type="evidence" value="ECO:0007669"/>
    <property type="project" value="TreeGrafter"/>
</dbReference>
<dbReference type="AlphaFoldDB" id="A0A2N5CC27"/>
<dbReference type="InterPro" id="IPR005119">
    <property type="entry name" value="LysR_subst-bd"/>
</dbReference>
<dbReference type="Proteomes" id="UP000234341">
    <property type="component" value="Unassembled WGS sequence"/>
</dbReference>
<dbReference type="GO" id="GO:0043565">
    <property type="term" value="F:sequence-specific DNA binding"/>
    <property type="evidence" value="ECO:0007669"/>
    <property type="project" value="TreeGrafter"/>
</dbReference>
<dbReference type="InterPro" id="IPR036388">
    <property type="entry name" value="WH-like_DNA-bd_sf"/>
</dbReference>
<sequence>MKFKEIHAFQAVMRSGSMTAAATELYTSQPNVSRLIAQLEYSTGLTLFTRTAGRLHPTEEGLAFVREVERAFVGLDALKDAARNIRQFGKGRLRIATVPSLAMTVLPLVLQRFHAEYPDVNVAMETGSTQLVADHVGSRYCDLGLVSFLPPAAVTEAQPVAELSGCCVLPPGHRLAERDAITPADLAGETFISMSHGDGLRAAVDAAFASDDRRVMHFETPYGATICKMVGLGLGVGIVNPLVARMHAAEVVIRPFRPQIPFVSYLLLARNRPANVLVDRFTARMIEVIATETASLPPELSGFGMTA</sequence>
<keyword evidence="2" id="KW-0805">Transcription regulation</keyword>
<dbReference type="SUPFAM" id="SSF53850">
    <property type="entry name" value="Periplasmic binding protein-like II"/>
    <property type="match status" value="1"/>
</dbReference>
<evidence type="ECO:0000313" key="6">
    <source>
        <dbReference type="EMBL" id="PLP99802.1"/>
    </source>
</evidence>
<accession>A0A2N5CC27</accession>
<dbReference type="GO" id="GO:0010628">
    <property type="term" value="P:positive regulation of gene expression"/>
    <property type="evidence" value="ECO:0007669"/>
    <property type="project" value="TreeGrafter"/>
</dbReference>
<dbReference type="EMBL" id="PJRP01000006">
    <property type="protein sequence ID" value="PLP99802.1"/>
    <property type="molecule type" value="Genomic_DNA"/>
</dbReference>
<reference evidence="6 7" key="1">
    <citation type="submission" date="2017-12" db="EMBL/GenBank/DDBJ databases">
        <title>Genome sequence of the active heterotrophic nitrifier-denitrifier, Cupriavidus pauculus UM1.</title>
        <authorList>
            <person name="Putonti C."/>
            <person name="Castignetti D."/>
        </authorList>
    </citation>
    <scope>NUCLEOTIDE SEQUENCE [LARGE SCALE GENOMIC DNA]</scope>
    <source>
        <strain evidence="6 7">UM1</strain>
    </source>
</reference>
<evidence type="ECO:0000313" key="7">
    <source>
        <dbReference type="Proteomes" id="UP000234341"/>
    </source>
</evidence>
<proteinExistence type="inferred from homology"/>
<dbReference type="SUPFAM" id="SSF46785">
    <property type="entry name" value="Winged helix' DNA-binding domain"/>
    <property type="match status" value="1"/>
</dbReference>
<dbReference type="RefSeq" id="WP_101682377.1">
    <property type="nucleotide sequence ID" value="NZ_PJRP01000006.1"/>
</dbReference>
<protein>
    <submittedName>
        <fullName evidence="6">LysR family transcriptional regulator</fullName>
    </submittedName>
</protein>
<dbReference type="Gene3D" id="3.40.190.10">
    <property type="entry name" value="Periplasmic binding protein-like II"/>
    <property type="match status" value="2"/>
</dbReference>
<dbReference type="PANTHER" id="PTHR30427:SF1">
    <property type="entry name" value="TRANSCRIPTIONAL ACTIVATOR PROTEIN LYSR"/>
    <property type="match status" value="1"/>
</dbReference>
<dbReference type="GO" id="GO:0003700">
    <property type="term" value="F:DNA-binding transcription factor activity"/>
    <property type="evidence" value="ECO:0007669"/>
    <property type="project" value="InterPro"/>
</dbReference>
<gene>
    <name evidence="6" type="ORF">CYJ10_15590</name>
</gene>
<keyword evidence="3" id="KW-0238">DNA-binding</keyword>
<evidence type="ECO:0000256" key="1">
    <source>
        <dbReference type="ARBA" id="ARBA00009437"/>
    </source>
</evidence>
<dbReference type="PANTHER" id="PTHR30427">
    <property type="entry name" value="TRANSCRIPTIONAL ACTIVATOR PROTEIN LYSR"/>
    <property type="match status" value="1"/>
</dbReference>
<comment type="similarity">
    <text evidence="1">Belongs to the LysR transcriptional regulatory family.</text>
</comment>
<dbReference type="Pfam" id="PF00126">
    <property type="entry name" value="HTH_1"/>
    <property type="match status" value="1"/>
</dbReference>
<keyword evidence="4" id="KW-0804">Transcription</keyword>
<dbReference type="InterPro" id="IPR036390">
    <property type="entry name" value="WH_DNA-bd_sf"/>
</dbReference>
<comment type="caution">
    <text evidence="6">The sequence shown here is derived from an EMBL/GenBank/DDBJ whole genome shotgun (WGS) entry which is preliminary data.</text>
</comment>
<dbReference type="PRINTS" id="PR00039">
    <property type="entry name" value="HTHLYSR"/>
</dbReference>
<organism evidence="6 7">
    <name type="scientific">Cupriavidus pauculus</name>
    <dbReference type="NCBI Taxonomy" id="82633"/>
    <lineage>
        <taxon>Bacteria</taxon>
        <taxon>Pseudomonadati</taxon>
        <taxon>Pseudomonadota</taxon>
        <taxon>Betaproteobacteria</taxon>
        <taxon>Burkholderiales</taxon>
        <taxon>Burkholderiaceae</taxon>
        <taxon>Cupriavidus</taxon>
    </lineage>
</organism>
<evidence type="ECO:0000256" key="2">
    <source>
        <dbReference type="ARBA" id="ARBA00023015"/>
    </source>
</evidence>
<dbReference type="Pfam" id="PF03466">
    <property type="entry name" value="LysR_substrate"/>
    <property type="match status" value="1"/>
</dbReference>